<organism evidence="1 2">
    <name type="scientific">Novosphingobium sediminis</name>
    <dbReference type="NCBI Taxonomy" id="707214"/>
    <lineage>
        <taxon>Bacteria</taxon>
        <taxon>Pseudomonadati</taxon>
        <taxon>Pseudomonadota</taxon>
        <taxon>Alphaproteobacteria</taxon>
        <taxon>Sphingomonadales</taxon>
        <taxon>Sphingomonadaceae</taxon>
        <taxon>Novosphingobium</taxon>
    </lineage>
</organism>
<evidence type="ECO:0000313" key="2">
    <source>
        <dbReference type="Proteomes" id="UP000321464"/>
    </source>
</evidence>
<protein>
    <submittedName>
        <fullName evidence="1">Uncharacterized protein</fullName>
    </submittedName>
</protein>
<keyword evidence="2" id="KW-1185">Reference proteome</keyword>
<dbReference type="RefSeq" id="WP_147160231.1">
    <property type="nucleotide sequence ID" value="NZ_BJYR01000018.1"/>
</dbReference>
<dbReference type="Proteomes" id="UP000321464">
    <property type="component" value="Unassembled WGS sequence"/>
</dbReference>
<proteinExistence type="predicted"/>
<sequence length="148" mass="16490">MAAHPIRLFADDAAVRHIGEGLLARTLPKAEWTHEAHLAACLWLLREKLDFLPERDMPETIRSYNVAVGGENTDSAGYHETLTQLYIRGVRAFAETLPEGTALVDAVNALLGSEIGDRSWPLCFYSKDRLFSVDARRGWVEPDLEPAS</sequence>
<comment type="caution">
    <text evidence="1">The sequence shown here is derived from an EMBL/GenBank/DDBJ whole genome shotgun (WGS) entry which is preliminary data.</text>
</comment>
<dbReference type="AlphaFoldDB" id="A0A512AMG2"/>
<name>A0A512AMG2_9SPHN</name>
<dbReference type="OrthoDB" id="117988at2"/>
<reference evidence="1 2" key="1">
    <citation type="submission" date="2019-07" db="EMBL/GenBank/DDBJ databases">
        <title>Whole genome shotgun sequence of Novosphingobium sediminis NBRC 106119.</title>
        <authorList>
            <person name="Hosoyama A."/>
            <person name="Uohara A."/>
            <person name="Ohji S."/>
            <person name="Ichikawa N."/>
        </authorList>
    </citation>
    <scope>NUCLEOTIDE SEQUENCE [LARGE SCALE GENOMIC DNA]</scope>
    <source>
        <strain evidence="1 2">NBRC 106119</strain>
    </source>
</reference>
<dbReference type="EMBL" id="BJYR01000018">
    <property type="protein sequence ID" value="GEO00900.1"/>
    <property type="molecule type" value="Genomic_DNA"/>
</dbReference>
<evidence type="ECO:0000313" key="1">
    <source>
        <dbReference type="EMBL" id="GEO00900.1"/>
    </source>
</evidence>
<accession>A0A512AMG2</accession>
<gene>
    <name evidence="1" type="ORF">NSE01_27320</name>
</gene>